<organism evidence="1 2">
    <name type="scientific">Strongyloides papillosus</name>
    <name type="common">Intestinal threadworm</name>
    <dbReference type="NCBI Taxonomy" id="174720"/>
    <lineage>
        <taxon>Eukaryota</taxon>
        <taxon>Metazoa</taxon>
        <taxon>Ecdysozoa</taxon>
        <taxon>Nematoda</taxon>
        <taxon>Chromadorea</taxon>
        <taxon>Rhabditida</taxon>
        <taxon>Tylenchina</taxon>
        <taxon>Panagrolaimomorpha</taxon>
        <taxon>Strongyloidoidea</taxon>
        <taxon>Strongyloididae</taxon>
        <taxon>Strongyloides</taxon>
    </lineage>
</organism>
<dbReference type="WBParaSite" id="SPAL_0001286500.1">
    <property type="protein sequence ID" value="SPAL_0001286500.1"/>
    <property type="gene ID" value="SPAL_0001286500"/>
</dbReference>
<sequence length="176" mass="20088">DLEIRCNNEAPKSQVYPPPEMFFAQSPLLPSPPLQFYDNCSKNIIFQNQPTILPTQPQILDVAGPEEMVVDLESDKSMDTQDFSPNFVIHDLQAFDLIDSGLFVHNALSKRKNSNLCFIKSNPEEKDLLKIRGNTYFLKKVYNKSRKEKTAKFDFSSQTGNFRCKECKKAENSSQG</sequence>
<protein>
    <submittedName>
        <fullName evidence="2">CCHC-type domain-containing protein</fullName>
    </submittedName>
</protein>
<reference evidence="2" key="1">
    <citation type="submission" date="2017-02" db="UniProtKB">
        <authorList>
            <consortium name="WormBaseParasite"/>
        </authorList>
    </citation>
    <scope>IDENTIFICATION</scope>
</reference>
<proteinExistence type="predicted"/>
<evidence type="ECO:0000313" key="2">
    <source>
        <dbReference type="WBParaSite" id="SPAL_0001286500.1"/>
    </source>
</evidence>
<dbReference type="Proteomes" id="UP000046392">
    <property type="component" value="Unplaced"/>
</dbReference>
<accession>A0A0N5C4I3</accession>
<dbReference type="AlphaFoldDB" id="A0A0N5C4I3"/>
<keyword evidence="1" id="KW-1185">Reference proteome</keyword>
<evidence type="ECO:0000313" key="1">
    <source>
        <dbReference type="Proteomes" id="UP000046392"/>
    </source>
</evidence>
<name>A0A0N5C4I3_STREA</name>